<comment type="similarity">
    <text evidence="2">Belongs to the peptidase C19 family.</text>
</comment>
<dbReference type="EMBL" id="ASHM01006522">
    <property type="protein sequence ID" value="PNY14020.1"/>
    <property type="molecule type" value="Genomic_DNA"/>
</dbReference>
<comment type="caution">
    <text evidence="9">The sequence shown here is derived from an EMBL/GenBank/DDBJ whole genome shotgun (WGS) entry which is preliminary data.</text>
</comment>
<evidence type="ECO:0000313" key="9">
    <source>
        <dbReference type="EMBL" id="PNY14020.1"/>
    </source>
</evidence>
<dbReference type="Pfam" id="PF14533">
    <property type="entry name" value="USP7_C2"/>
    <property type="match status" value="1"/>
</dbReference>
<sequence length="154" mass="18083">MIPEEEKNLGPNDRMIHVYHFLKDTAQNQMHVQNFGDPFFLVIHEGEALAEVKLRIQKKLQVPNEEFLKWKFAFVSLGRPEYLQDSDIISNRFQRRDIYGAWEQYLGLEHTDNSPKRYTANQQQLKLSQGSKKKRREAVNLLLGSLSDSIFLFS</sequence>
<evidence type="ECO:0000256" key="3">
    <source>
        <dbReference type="ARBA" id="ARBA00012759"/>
    </source>
</evidence>
<keyword evidence="5" id="KW-0833">Ubl conjugation pathway</keyword>
<evidence type="ECO:0000259" key="8">
    <source>
        <dbReference type="Pfam" id="PF14533"/>
    </source>
</evidence>
<evidence type="ECO:0000256" key="6">
    <source>
        <dbReference type="ARBA" id="ARBA00022801"/>
    </source>
</evidence>
<gene>
    <name evidence="9" type="ORF">L195_g010689</name>
</gene>
<evidence type="ECO:0000256" key="1">
    <source>
        <dbReference type="ARBA" id="ARBA00000707"/>
    </source>
</evidence>
<dbReference type="EC" id="3.4.19.12" evidence="3"/>
<evidence type="ECO:0000256" key="2">
    <source>
        <dbReference type="ARBA" id="ARBA00009085"/>
    </source>
</evidence>
<keyword evidence="6 9" id="KW-0378">Hydrolase</keyword>
<dbReference type="STRING" id="57577.A0A2K3PFE7"/>
<organism evidence="9 10">
    <name type="scientific">Trifolium pratense</name>
    <name type="common">Red clover</name>
    <dbReference type="NCBI Taxonomy" id="57577"/>
    <lineage>
        <taxon>Eukaryota</taxon>
        <taxon>Viridiplantae</taxon>
        <taxon>Streptophyta</taxon>
        <taxon>Embryophyta</taxon>
        <taxon>Tracheophyta</taxon>
        <taxon>Spermatophyta</taxon>
        <taxon>Magnoliopsida</taxon>
        <taxon>eudicotyledons</taxon>
        <taxon>Gunneridae</taxon>
        <taxon>Pentapetalae</taxon>
        <taxon>rosids</taxon>
        <taxon>fabids</taxon>
        <taxon>Fabales</taxon>
        <taxon>Fabaceae</taxon>
        <taxon>Papilionoideae</taxon>
        <taxon>50 kb inversion clade</taxon>
        <taxon>NPAAA clade</taxon>
        <taxon>Hologalegina</taxon>
        <taxon>IRL clade</taxon>
        <taxon>Trifolieae</taxon>
        <taxon>Trifolium</taxon>
    </lineage>
</organism>
<feature type="domain" description="Ubiquitin carboxyl-terminal hydrolase C-terminal" evidence="8">
    <location>
        <begin position="2"/>
        <end position="115"/>
    </location>
</feature>
<dbReference type="ExpressionAtlas" id="A0A2K3PFE7">
    <property type="expression patterns" value="baseline"/>
</dbReference>
<dbReference type="AlphaFoldDB" id="A0A2K3PFE7"/>
<evidence type="ECO:0000256" key="4">
    <source>
        <dbReference type="ARBA" id="ARBA00022670"/>
    </source>
</evidence>
<reference evidence="9 10" key="1">
    <citation type="journal article" date="2014" name="Am. J. Bot.">
        <title>Genome assembly and annotation for red clover (Trifolium pratense; Fabaceae).</title>
        <authorList>
            <person name="Istvanek J."/>
            <person name="Jaros M."/>
            <person name="Krenek A."/>
            <person name="Repkova J."/>
        </authorList>
    </citation>
    <scope>NUCLEOTIDE SEQUENCE [LARGE SCALE GENOMIC DNA]</scope>
    <source>
        <strain evidence="10">cv. Tatra</strain>
        <tissue evidence="9">Young leaves</tissue>
    </source>
</reference>
<comment type="catalytic activity">
    <reaction evidence="1">
        <text>Thiol-dependent hydrolysis of ester, thioester, amide, peptide and isopeptide bonds formed by the C-terminal Gly of ubiquitin (a 76-residue protein attached to proteins as an intracellular targeting signal).</text>
        <dbReference type="EC" id="3.4.19.12"/>
    </reaction>
</comment>
<proteinExistence type="inferred from homology"/>
<name>A0A2K3PFE7_TRIPR</name>
<evidence type="ECO:0000256" key="7">
    <source>
        <dbReference type="ARBA" id="ARBA00022807"/>
    </source>
</evidence>
<keyword evidence="4" id="KW-0645">Protease</keyword>
<dbReference type="GO" id="GO:0006508">
    <property type="term" value="P:proteolysis"/>
    <property type="evidence" value="ECO:0007669"/>
    <property type="project" value="UniProtKB-KW"/>
</dbReference>
<dbReference type="GO" id="GO:0004843">
    <property type="term" value="F:cysteine-type deubiquitinase activity"/>
    <property type="evidence" value="ECO:0007669"/>
    <property type="project" value="UniProtKB-EC"/>
</dbReference>
<reference evidence="9 10" key="2">
    <citation type="journal article" date="2017" name="Front. Plant Sci.">
        <title>Gene Classification and Mining of Molecular Markers Useful in Red Clover (Trifolium pratense) Breeding.</title>
        <authorList>
            <person name="Istvanek J."/>
            <person name="Dluhosova J."/>
            <person name="Dluhos P."/>
            <person name="Patkova L."/>
            <person name="Nedelnik J."/>
            <person name="Repkova J."/>
        </authorList>
    </citation>
    <scope>NUCLEOTIDE SEQUENCE [LARGE SCALE GENOMIC DNA]</scope>
    <source>
        <strain evidence="10">cv. Tatra</strain>
        <tissue evidence="9">Young leaves</tissue>
    </source>
</reference>
<dbReference type="InterPro" id="IPR029346">
    <property type="entry name" value="USP_C"/>
</dbReference>
<dbReference type="Proteomes" id="UP000236291">
    <property type="component" value="Unassembled WGS sequence"/>
</dbReference>
<evidence type="ECO:0000313" key="10">
    <source>
        <dbReference type="Proteomes" id="UP000236291"/>
    </source>
</evidence>
<keyword evidence="7" id="KW-0788">Thiol protease</keyword>
<protein>
    <recommendedName>
        <fullName evidence="3">ubiquitinyl hydrolase 1</fullName>
        <ecNumber evidence="3">3.4.19.12</ecNumber>
    </recommendedName>
</protein>
<evidence type="ECO:0000256" key="5">
    <source>
        <dbReference type="ARBA" id="ARBA00022786"/>
    </source>
</evidence>
<accession>A0A2K3PFE7</accession>